<organism evidence="3 4">
    <name type="scientific">Aeromicrobium yanjiei</name>
    <dbReference type="NCBI Taxonomy" id="2662028"/>
    <lineage>
        <taxon>Bacteria</taxon>
        <taxon>Bacillati</taxon>
        <taxon>Actinomycetota</taxon>
        <taxon>Actinomycetes</taxon>
        <taxon>Propionibacteriales</taxon>
        <taxon>Nocardioidaceae</taxon>
        <taxon>Aeromicrobium</taxon>
    </lineage>
</organism>
<dbReference type="RefSeq" id="WP_153654653.1">
    <property type="nucleotide sequence ID" value="NZ_CP045737.1"/>
</dbReference>
<evidence type="ECO:0000259" key="2">
    <source>
        <dbReference type="Pfam" id="PF12697"/>
    </source>
</evidence>
<sequence length="279" mass="29178">MSITPRFTKRTLVGLAAVSAAALGVAVPAALAAPAPTSSPAKPTVVLVHGAWADGSSFAPVTKILQKHGYKVVNAPNPLRDLKTDAANVAAFINQNTKGSVVLVGHSYGGSVITNAATATPRVKALVYVNGYAPAEGETTYNLTGEKPGSLLANPHPEKVFNFVQYPEGKGDVDTYVKPELFRKVFAARISNTKADVLAAGQEPIALSALKDTSGAPAWKTIKSFFLIGSRDKVLPPAQQLAMAKRAHGTVTRTGNDHLAMVEGPHTVAALIEKAARVR</sequence>
<proteinExistence type="predicted"/>
<dbReference type="KEGG" id="aef:GEV26_16520"/>
<keyword evidence="4" id="KW-1185">Reference proteome</keyword>
<keyword evidence="3" id="KW-0378">Hydrolase</keyword>
<protein>
    <submittedName>
        <fullName evidence="3">Alpha/beta fold hydrolase</fullName>
    </submittedName>
</protein>
<dbReference type="PROSITE" id="PS51318">
    <property type="entry name" value="TAT"/>
    <property type="match status" value="1"/>
</dbReference>
<dbReference type="InterPro" id="IPR000073">
    <property type="entry name" value="AB_hydrolase_1"/>
</dbReference>
<evidence type="ECO:0000313" key="3">
    <source>
        <dbReference type="EMBL" id="QGG42849.1"/>
    </source>
</evidence>
<dbReference type="InterPro" id="IPR006311">
    <property type="entry name" value="TAT_signal"/>
</dbReference>
<dbReference type="Gene3D" id="3.40.50.1820">
    <property type="entry name" value="alpha/beta hydrolase"/>
    <property type="match status" value="1"/>
</dbReference>
<gene>
    <name evidence="3" type="ORF">GEV26_16520</name>
</gene>
<evidence type="ECO:0000256" key="1">
    <source>
        <dbReference type="SAM" id="SignalP"/>
    </source>
</evidence>
<feature type="domain" description="AB hydrolase-1" evidence="2">
    <location>
        <begin position="45"/>
        <end position="270"/>
    </location>
</feature>
<dbReference type="InterPro" id="IPR052897">
    <property type="entry name" value="Sec-Metab_Biosynth_Hydrolase"/>
</dbReference>
<dbReference type="PANTHER" id="PTHR37017">
    <property type="entry name" value="AB HYDROLASE-1 DOMAIN-CONTAINING PROTEIN-RELATED"/>
    <property type="match status" value="1"/>
</dbReference>
<accession>A0A5Q2MLV3</accession>
<feature type="chain" id="PRO_5024409830" evidence="1">
    <location>
        <begin position="33"/>
        <end position="279"/>
    </location>
</feature>
<dbReference type="PANTHER" id="PTHR37017:SF11">
    <property type="entry name" value="ESTERASE_LIPASE_THIOESTERASE DOMAIN-CONTAINING PROTEIN"/>
    <property type="match status" value="1"/>
</dbReference>
<feature type="signal peptide" evidence="1">
    <location>
        <begin position="1"/>
        <end position="32"/>
    </location>
</feature>
<dbReference type="AlphaFoldDB" id="A0A5Q2MLV3"/>
<dbReference type="GO" id="GO:0016787">
    <property type="term" value="F:hydrolase activity"/>
    <property type="evidence" value="ECO:0007669"/>
    <property type="project" value="UniProtKB-KW"/>
</dbReference>
<dbReference type="SUPFAM" id="SSF53474">
    <property type="entry name" value="alpha/beta-Hydrolases"/>
    <property type="match status" value="1"/>
</dbReference>
<dbReference type="EMBL" id="CP045737">
    <property type="protein sequence ID" value="QGG42849.1"/>
    <property type="molecule type" value="Genomic_DNA"/>
</dbReference>
<keyword evidence="1" id="KW-0732">Signal</keyword>
<evidence type="ECO:0000313" key="4">
    <source>
        <dbReference type="Proteomes" id="UP000392064"/>
    </source>
</evidence>
<dbReference type="InterPro" id="IPR029058">
    <property type="entry name" value="AB_hydrolase_fold"/>
</dbReference>
<dbReference type="Pfam" id="PF12697">
    <property type="entry name" value="Abhydrolase_6"/>
    <property type="match status" value="1"/>
</dbReference>
<reference evidence="3 4" key="1">
    <citation type="submission" date="2019-11" db="EMBL/GenBank/DDBJ databases">
        <authorList>
            <person name="Li J."/>
        </authorList>
    </citation>
    <scope>NUCLEOTIDE SEQUENCE [LARGE SCALE GENOMIC DNA]</scope>
    <source>
        <strain evidence="3 4">MF47</strain>
    </source>
</reference>
<name>A0A5Q2MLV3_9ACTN</name>
<dbReference type="Proteomes" id="UP000392064">
    <property type="component" value="Chromosome"/>
</dbReference>